<accession>A0A2M8QDP6</accession>
<evidence type="ECO:0000313" key="3">
    <source>
        <dbReference type="Proteomes" id="UP000230790"/>
    </source>
</evidence>
<gene>
    <name evidence="2" type="ORF">CUN48_06145</name>
</gene>
<keyword evidence="1" id="KW-0812">Transmembrane</keyword>
<protein>
    <recommendedName>
        <fullName evidence="4">DUF3592 domain-containing protein</fullName>
    </recommendedName>
</protein>
<dbReference type="Proteomes" id="UP000230790">
    <property type="component" value="Unassembled WGS sequence"/>
</dbReference>
<evidence type="ECO:0000256" key="1">
    <source>
        <dbReference type="SAM" id="Phobius"/>
    </source>
</evidence>
<name>A0A2M8QDP6_9CHLR</name>
<organism evidence="2 3">
    <name type="scientific">Candidatus Thermofonsia Clade 3 bacterium</name>
    <dbReference type="NCBI Taxonomy" id="2364212"/>
    <lineage>
        <taxon>Bacteria</taxon>
        <taxon>Bacillati</taxon>
        <taxon>Chloroflexota</taxon>
        <taxon>Candidatus Thermofontia</taxon>
        <taxon>Candidatus Thermofonsia Clade 3</taxon>
    </lineage>
</organism>
<comment type="caution">
    <text evidence="2">The sequence shown here is derived from an EMBL/GenBank/DDBJ whole genome shotgun (WGS) entry which is preliminary data.</text>
</comment>
<dbReference type="AlphaFoldDB" id="A0A2M8QDP6"/>
<evidence type="ECO:0000313" key="2">
    <source>
        <dbReference type="EMBL" id="PJF47926.1"/>
    </source>
</evidence>
<keyword evidence="1" id="KW-1133">Transmembrane helix</keyword>
<feature type="transmembrane region" description="Helical" evidence="1">
    <location>
        <begin position="103"/>
        <end position="123"/>
    </location>
</feature>
<reference evidence="2 3" key="1">
    <citation type="submission" date="2017-11" db="EMBL/GenBank/DDBJ databases">
        <title>Evolution of Phototrophy in the Chloroflexi Phylum Driven by Horizontal Gene Transfer.</title>
        <authorList>
            <person name="Ward L.M."/>
            <person name="Hemp J."/>
            <person name="Shih P.M."/>
            <person name="Mcglynn S.E."/>
            <person name="Fischer W."/>
        </authorList>
    </citation>
    <scope>NUCLEOTIDE SEQUENCE [LARGE SCALE GENOMIC DNA]</scope>
    <source>
        <strain evidence="2">JP3_7</strain>
    </source>
</reference>
<evidence type="ECO:0008006" key="4">
    <source>
        <dbReference type="Google" id="ProtNLM"/>
    </source>
</evidence>
<proteinExistence type="predicted"/>
<sequence>MIAMPLIVVGCLLAAAGIVLLRRSLSYSATATIHASSAPQGEGASSPPAALRFTTRDGRPVEAPLARAADHEVGEQVTVIYDPTYPEIAQVASPLRLWVVPGALALAGVAIAFAGAANLAAAVR</sequence>
<keyword evidence="1" id="KW-0472">Membrane</keyword>
<dbReference type="EMBL" id="PGTN01000030">
    <property type="protein sequence ID" value="PJF47926.1"/>
    <property type="molecule type" value="Genomic_DNA"/>
</dbReference>